<dbReference type="AlphaFoldDB" id="A0A429YWJ8"/>
<dbReference type="GO" id="GO:0005886">
    <property type="term" value="C:plasma membrane"/>
    <property type="evidence" value="ECO:0007669"/>
    <property type="project" value="UniProtKB-SubCell"/>
</dbReference>
<evidence type="ECO:0000313" key="11">
    <source>
        <dbReference type="EMBL" id="RST85844.1"/>
    </source>
</evidence>
<evidence type="ECO:0000259" key="10">
    <source>
        <dbReference type="PROSITE" id="PS51123"/>
    </source>
</evidence>
<comment type="similarity">
    <text evidence="2">Belongs to the MotB family.</text>
</comment>
<dbReference type="Pfam" id="PF00691">
    <property type="entry name" value="OmpA"/>
    <property type="match status" value="1"/>
</dbReference>
<feature type="region of interest" description="Disordered" evidence="8">
    <location>
        <begin position="78"/>
        <end position="126"/>
    </location>
</feature>
<comment type="caution">
    <text evidence="11">The sequence shown here is derived from an EMBL/GenBank/DDBJ whole genome shotgun (WGS) entry which is preliminary data.</text>
</comment>
<gene>
    <name evidence="11" type="ORF">EJC49_13435</name>
</gene>
<organism evidence="11 12">
    <name type="scientific">Aquibium carbonis</name>
    <dbReference type="NCBI Taxonomy" id="2495581"/>
    <lineage>
        <taxon>Bacteria</taxon>
        <taxon>Pseudomonadati</taxon>
        <taxon>Pseudomonadota</taxon>
        <taxon>Alphaproteobacteria</taxon>
        <taxon>Hyphomicrobiales</taxon>
        <taxon>Phyllobacteriaceae</taxon>
        <taxon>Aquibium</taxon>
    </lineage>
</organism>
<evidence type="ECO:0000256" key="3">
    <source>
        <dbReference type="ARBA" id="ARBA00022475"/>
    </source>
</evidence>
<dbReference type="InterPro" id="IPR050330">
    <property type="entry name" value="Bact_OuterMem_StrucFunc"/>
</dbReference>
<dbReference type="Proteomes" id="UP000278398">
    <property type="component" value="Unassembled WGS sequence"/>
</dbReference>
<comment type="subcellular location">
    <subcellularLocation>
        <location evidence="1">Cell membrane</location>
        <topology evidence="1">Single-pass membrane protein</topology>
    </subcellularLocation>
</comment>
<name>A0A429YWJ8_9HYPH</name>
<evidence type="ECO:0000256" key="8">
    <source>
        <dbReference type="SAM" id="MobiDB-lite"/>
    </source>
</evidence>
<dbReference type="NCBIfam" id="NF004651">
    <property type="entry name" value="PRK05996.1"/>
    <property type="match status" value="1"/>
</dbReference>
<evidence type="ECO:0000256" key="1">
    <source>
        <dbReference type="ARBA" id="ARBA00004162"/>
    </source>
</evidence>
<keyword evidence="5 9" id="KW-1133">Transmembrane helix</keyword>
<reference evidence="11 12" key="1">
    <citation type="submission" date="2018-12" db="EMBL/GenBank/DDBJ databases">
        <title>Mesorhizobium carbonis sp. nov., isolated from coal mine water.</title>
        <authorList>
            <person name="Xin W."/>
            <person name="Xu Z."/>
            <person name="Xiang F."/>
            <person name="Zhang J."/>
            <person name="Xi L."/>
            <person name="Liu J."/>
        </authorList>
    </citation>
    <scope>NUCLEOTIDE SEQUENCE [LARGE SCALE GENOMIC DNA]</scope>
    <source>
        <strain evidence="11 12">B2.3</strain>
    </source>
</reference>
<dbReference type="CDD" id="cd07185">
    <property type="entry name" value="OmpA_C-like"/>
    <property type="match status" value="1"/>
</dbReference>
<dbReference type="PANTHER" id="PTHR30329">
    <property type="entry name" value="STATOR ELEMENT OF FLAGELLAR MOTOR COMPLEX"/>
    <property type="match status" value="1"/>
</dbReference>
<dbReference type="Gene3D" id="3.30.1330.60">
    <property type="entry name" value="OmpA-like domain"/>
    <property type="match status" value="1"/>
</dbReference>
<accession>A0A429YWJ8</accession>
<dbReference type="SUPFAM" id="SSF103088">
    <property type="entry name" value="OmpA-like"/>
    <property type="match status" value="1"/>
</dbReference>
<sequence length="440" mass="47061">MSISDPDRHVEEIIIVRRHGDDHDGHHGGVWKIAFADFMTALMCFFLVMWLINAANEETKVSVASYFNPIKLTDRNASRRGLDEAGAGPESQDGSSEKPDEQSTANDAKGPASAGQGQEMSSKAGEKVELQTDENLFTDPYAVLAEIAAETGELQNLSEKGDGGAGQSGAATGASGGESFRDPFAPDFWSKQVEQDQPGEPDLFEQPKVPNPAEGADPRSGLVAVAPDDDPFAADVFTDPDKVVKRAAAADQGEADDGQGRKPGGKADAGETGGEKLAAGEPGIDPAAARIAEEIKAELAEAFGASEKITEGITVTPTERGVMISLTDQLDYGMFEIGSAVPRRDLVLAMEKVAGILNGKPGAIIINGHTDARPFRNDKYDNWRLSSARAHTAYYMLVRGGLEEKRVREVAGYADRKLKSVDDPYSDTNRRIEILLETRG</sequence>
<dbReference type="OrthoDB" id="7170686at2"/>
<keyword evidence="12" id="KW-1185">Reference proteome</keyword>
<feature type="region of interest" description="Disordered" evidence="8">
    <location>
        <begin position="157"/>
        <end position="283"/>
    </location>
</feature>
<evidence type="ECO:0000256" key="6">
    <source>
        <dbReference type="ARBA" id="ARBA00023136"/>
    </source>
</evidence>
<feature type="domain" description="OmpA-like" evidence="10">
    <location>
        <begin position="322"/>
        <end position="440"/>
    </location>
</feature>
<dbReference type="EMBL" id="RWKW01000047">
    <property type="protein sequence ID" value="RST85844.1"/>
    <property type="molecule type" value="Genomic_DNA"/>
</dbReference>
<keyword evidence="3" id="KW-1003">Cell membrane</keyword>
<evidence type="ECO:0000313" key="12">
    <source>
        <dbReference type="Proteomes" id="UP000278398"/>
    </source>
</evidence>
<dbReference type="PROSITE" id="PS51123">
    <property type="entry name" value="OMPA_2"/>
    <property type="match status" value="1"/>
</dbReference>
<evidence type="ECO:0000256" key="4">
    <source>
        <dbReference type="ARBA" id="ARBA00022692"/>
    </source>
</evidence>
<dbReference type="PANTHER" id="PTHR30329:SF21">
    <property type="entry name" value="LIPOPROTEIN YIAD-RELATED"/>
    <property type="match status" value="1"/>
</dbReference>
<dbReference type="InterPro" id="IPR036737">
    <property type="entry name" value="OmpA-like_sf"/>
</dbReference>
<evidence type="ECO:0000256" key="9">
    <source>
        <dbReference type="SAM" id="Phobius"/>
    </source>
</evidence>
<feature type="transmembrane region" description="Helical" evidence="9">
    <location>
        <begin position="33"/>
        <end position="52"/>
    </location>
</feature>
<dbReference type="Pfam" id="PF13677">
    <property type="entry name" value="MotB_plug"/>
    <property type="match status" value="1"/>
</dbReference>
<evidence type="ECO:0000256" key="2">
    <source>
        <dbReference type="ARBA" id="ARBA00008914"/>
    </source>
</evidence>
<evidence type="ECO:0000256" key="7">
    <source>
        <dbReference type="PROSITE-ProRule" id="PRU00473"/>
    </source>
</evidence>
<proteinExistence type="inferred from homology"/>
<dbReference type="RefSeq" id="WP_126700449.1">
    <property type="nucleotide sequence ID" value="NZ_RWKW01000047.1"/>
</dbReference>
<keyword evidence="6 7" id="KW-0472">Membrane</keyword>
<evidence type="ECO:0000256" key="5">
    <source>
        <dbReference type="ARBA" id="ARBA00022989"/>
    </source>
</evidence>
<protein>
    <submittedName>
        <fullName evidence="11">MotB family protein</fullName>
    </submittedName>
</protein>
<dbReference type="InterPro" id="IPR006665">
    <property type="entry name" value="OmpA-like"/>
</dbReference>
<keyword evidence="4 9" id="KW-0812">Transmembrane</keyword>
<dbReference type="InterPro" id="IPR025713">
    <property type="entry name" value="MotB-like_N_dom"/>
</dbReference>